<keyword evidence="1 4" id="KW-0732">Signal</keyword>
<evidence type="ECO:0000256" key="1">
    <source>
        <dbReference type="ARBA" id="ARBA00022729"/>
    </source>
</evidence>
<sequence length="151" mass="16809">MQKRKATFALVLAAGLIGGCSWFSSNELKLVSFPGAYKIDIQQGNVITQDMVNQLKPGMTREQVLFVMGEPLLPDTYDKKRWDYIYSFQPGGGARTQQTLSLFFNQGKLTHFEGDVIPGQSSDTIDQQVRESASKDAAEAKDQAVKEQKDQ</sequence>
<keyword evidence="3 4" id="KW-0998">Cell outer membrane</keyword>
<dbReference type="InterPro" id="IPR037873">
    <property type="entry name" value="BamE-like"/>
</dbReference>
<dbReference type="Proteomes" id="UP001203338">
    <property type="component" value="Unassembled WGS sequence"/>
</dbReference>
<dbReference type="HAMAP" id="MF_00925">
    <property type="entry name" value="OM_assembly_BamE"/>
    <property type="match status" value="1"/>
</dbReference>
<dbReference type="PANTHER" id="PTHR37482">
    <property type="entry name" value="OUTER MEMBRANE PROTEIN ASSEMBLY FACTOR BAME"/>
    <property type="match status" value="1"/>
</dbReference>
<evidence type="ECO:0000313" key="8">
    <source>
        <dbReference type="Proteomes" id="UP001203338"/>
    </source>
</evidence>
<dbReference type="PANTHER" id="PTHR37482:SF1">
    <property type="entry name" value="OUTER MEMBRANE PROTEIN ASSEMBLY FACTOR BAME"/>
    <property type="match status" value="1"/>
</dbReference>
<dbReference type="InterPro" id="IPR026592">
    <property type="entry name" value="BamE"/>
</dbReference>
<keyword evidence="4" id="KW-0564">Palmitate</keyword>
<dbReference type="RefSeq" id="WP_249699143.1">
    <property type="nucleotide sequence ID" value="NZ_JAMFLX010000009.1"/>
</dbReference>
<reference evidence="7 8" key="1">
    <citation type="submission" date="2022-05" db="EMBL/GenBank/DDBJ databases">
        <authorList>
            <person name="Park J.-S."/>
        </authorList>
    </citation>
    <scope>NUCLEOTIDE SEQUENCE [LARGE SCALE GENOMIC DNA]</scope>
    <source>
        <strain evidence="7 8">2012CJ34-2</strain>
    </source>
</reference>
<evidence type="ECO:0000256" key="4">
    <source>
        <dbReference type="HAMAP-Rule" id="MF_00925"/>
    </source>
</evidence>
<keyword evidence="2 4" id="KW-0472">Membrane</keyword>
<dbReference type="EMBL" id="JAMFLX010000009">
    <property type="protein sequence ID" value="MCL6270004.1"/>
    <property type="molecule type" value="Genomic_DNA"/>
</dbReference>
<evidence type="ECO:0000256" key="5">
    <source>
        <dbReference type="SAM" id="MobiDB-lite"/>
    </source>
</evidence>
<comment type="subunit">
    <text evidence="4">Part of the Bam complex.</text>
</comment>
<evidence type="ECO:0000256" key="3">
    <source>
        <dbReference type="ARBA" id="ARBA00023237"/>
    </source>
</evidence>
<dbReference type="PROSITE" id="PS51257">
    <property type="entry name" value="PROKAR_LIPOPROTEIN"/>
    <property type="match status" value="1"/>
</dbReference>
<name>A0ABT0PF45_9GAMM</name>
<feature type="compositionally biased region" description="Basic and acidic residues" evidence="5">
    <location>
        <begin position="128"/>
        <end position="151"/>
    </location>
</feature>
<gene>
    <name evidence="4 7" type="primary">bamE</name>
    <name evidence="7" type="ORF">M3P05_08645</name>
</gene>
<comment type="similarity">
    <text evidence="4">Belongs to the BamE family.</text>
</comment>
<dbReference type="Gene3D" id="3.30.1450.10">
    <property type="match status" value="1"/>
</dbReference>
<keyword evidence="8" id="KW-1185">Reference proteome</keyword>
<keyword evidence="4" id="KW-0449">Lipoprotein</keyword>
<comment type="caution">
    <text evidence="7">The sequence shown here is derived from an EMBL/GenBank/DDBJ whole genome shotgun (WGS) entry which is preliminary data.</text>
</comment>
<evidence type="ECO:0000259" key="6">
    <source>
        <dbReference type="Pfam" id="PF04355"/>
    </source>
</evidence>
<feature type="domain" description="Outer membrane protein assembly factor BamE" evidence="6">
    <location>
        <begin position="44"/>
        <end position="113"/>
    </location>
</feature>
<proteinExistence type="inferred from homology"/>
<comment type="function">
    <text evidence="4">Part of the outer membrane protein assembly complex, which is involved in assembly and insertion of beta-barrel proteins into the outer membrane.</text>
</comment>
<accession>A0ABT0PF45</accession>
<comment type="subcellular location">
    <subcellularLocation>
        <location evidence="4">Cell outer membrane</location>
        <topology evidence="4">Lipid-anchor</topology>
    </subcellularLocation>
</comment>
<dbReference type="Pfam" id="PF04355">
    <property type="entry name" value="BamE"/>
    <property type="match status" value="1"/>
</dbReference>
<protein>
    <recommendedName>
        <fullName evidence="4">Outer membrane protein assembly factor BamE</fullName>
    </recommendedName>
</protein>
<evidence type="ECO:0000256" key="2">
    <source>
        <dbReference type="ARBA" id="ARBA00023136"/>
    </source>
</evidence>
<dbReference type="InterPro" id="IPR007450">
    <property type="entry name" value="BamE_dom"/>
</dbReference>
<feature type="region of interest" description="Disordered" evidence="5">
    <location>
        <begin position="115"/>
        <end position="151"/>
    </location>
</feature>
<organism evidence="7 8">
    <name type="scientific">Parendozoicomonas callyspongiae</name>
    <dbReference type="NCBI Taxonomy" id="2942213"/>
    <lineage>
        <taxon>Bacteria</taxon>
        <taxon>Pseudomonadati</taxon>
        <taxon>Pseudomonadota</taxon>
        <taxon>Gammaproteobacteria</taxon>
        <taxon>Oceanospirillales</taxon>
        <taxon>Endozoicomonadaceae</taxon>
        <taxon>Parendozoicomonas</taxon>
    </lineage>
</organism>
<evidence type="ECO:0000313" key="7">
    <source>
        <dbReference type="EMBL" id="MCL6270004.1"/>
    </source>
</evidence>